<evidence type="ECO:0000313" key="4">
    <source>
        <dbReference type="EMBL" id="KAJ8929958.1"/>
    </source>
</evidence>
<dbReference type="Proteomes" id="UP001162156">
    <property type="component" value="Unassembled WGS sequence"/>
</dbReference>
<evidence type="ECO:0000256" key="1">
    <source>
        <dbReference type="ARBA" id="ARBA00001968"/>
    </source>
</evidence>
<evidence type="ECO:0000313" key="5">
    <source>
        <dbReference type="Proteomes" id="UP001162156"/>
    </source>
</evidence>
<evidence type="ECO:0000259" key="3">
    <source>
        <dbReference type="Pfam" id="PF13359"/>
    </source>
</evidence>
<evidence type="ECO:0000256" key="2">
    <source>
        <dbReference type="ARBA" id="ARBA00022723"/>
    </source>
</evidence>
<accession>A0AAV8WU75</accession>
<reference evidence="4" key="1">
    <citation type="journal article" date="2023" name="Insect Mol. Biol.">
        <title>Genome sequencing provides insights into the evolution of gene families encoding plant cell wall-degrading enzymes in longhorned beetles.</title>
        <authorList>
            <person name="Shin N.R."/>
            <person name="Okamura Y."/>
            <person name="Kirsch R."/>
            <person name="Pauchet Y."/>
        </authorList>
    </citation>
    <scope>NUCLEOTIDE SEQUENCE</scope>
    <source>
        <strain evidence="4">RBIC_L_NR</strain>
    </source>
</reference>
<protein>
    <recommendedName>
        <fullName evidence="3">DDE Tnp4 domain-containing protein</fullName>
    </recommendedName>
</protein>
<proteinExistence type="predicted"/>
<comment type="caution">
    <text evidence="4">The sequence shown here is derived from an EMBL/GenBank/DDBJ whole genome shotgun (WGS) entry which is preliminary data.</text>
</comment>
<keyword evidence="5" id="KW-1185">Reference proteome</keyword>
<comment type="cofactor">
    <cofactor evidence="1">
        <name>a divalent metal cation</name>
        <dbReference type="ChEBI" id="CHEBI:60240"/>
    </cofactor>
</comment>
<dbReference type="AlphaFoldDB" id="A0AAV8WU75"/>
<dbReference type="EMBL" id="JANEYF010004833">
    <property type="protein sequence ID" value="KAJ8929958.1"/>
    <property type="molecule type" value="Genomic_DNA"/>
</dbReference>
<name>A0AAV8WU75_9CUCU</name>
<sequence>MMLSSNDYYNRKEYHSVILQAVCDDKRKFINMDVFIGSPGRMPDARMFRNSPLYERLVNNTSLLRPEQHILGDATFPLLKCLLKPYRG</sequence>
<dbReference type="Pfam" id="PF13359">
    <property type="entry name" value="DDE_Tnp_4"/>
    <property type="match status" value="1"/>
</dbReference>
<organism evidence="4 5">
    <name type="scientific">Rhamnusium bicolor</name>
    <dbReference type="NCBI Taxonomy" id="1586634"/>
    <lineage>
        <taxon>Eukaryota</taxon>
        <taxon>Metazoa</taxon>
        <taxon>Ecdysozoa</taxon>
        <taxon>Arthropoda</taxon>
        <taxon>Hexapoda</taxon>
        <taxon>Insecta</taxon>
        <taxon>Pterygota</taxon>
        <taxon>Neoptera</taxon>
        <taxon>Endopterygota</taxon>
        <taxon>Coleoptera</taxon>
        <taxon>Polyphaga</taxon>
        <taxon>Cucujiformia</taxon>
        <taxon>Chrysomeloidea</taxon>
        <taxon>Cerambycidae</taxon>
        <taxon>Lepturinae</taxon>
        <taxon>Rhagiini</taxon>
        <taxon>Rhamnusium</taxon>
    </lineage>
</organism>
<gene>
    <name evidence="4" type="ORF">NQ314_017323</name>
</gene>
<keyword evidence="2" id="KW-0479">Metal-binding</keyword>
<dbReference type="InterPro" id="IPR027806">
    <property type="entry name" value="HARBI1_dom"/>
</dbReference>
<feature type="domain" description="DDE Tnp4" evidence="3">
    <location>
        <begin position="4"/>
        <end position="86"/>
    </location>
</feature>
<dbReference type="GO" id="GO:0046872">
    <property type="term" value="F:metal ion binding"/>
    <property type="evidence" value="ECO:0007669"/>
    <property type="project" value="UniProtKB-KW"/>
</dbReference>